<dbReference type="EMBL" id="MU006225">
    <property type="protein sequence ID" value="KAF2826954.1"/>
    <property type="molecule type" value="Genomic_DNA"/>
</dbReference>
<organism evidence="1 2">
    <name type="scientific">Ophiobolus disseminans</name>
    <dbReference type="NCBI Taxonomy" id="1469910"/>
    <lineage>
        <taxon>Eukaryota</taxon>
        <taxon>Fungi</taxon>
        <taxon>Dikarya</taxon>
        <taxon>Ascomycota</taxon>
        <taxon>Pezizomycotina</taxon>
        <taxon>Dothideomycetes</taxon>
        <taxon>Pleosporomycetidae</taxon>
        <taxon>Pleosporales</taxon>
        <taxon>Pleosporineae</taxon>
        <taxon>Phaeosphaeriaceae</taxon>
        <taxon>Ophiobolus</taxon>
    </lineage>
</organism>
<gene>
    <name evidence="1" type="ORF">CC86DRAFT_416728</name>
</gene>
<keyword evidence="2" id="KW-1185">Reference proteome</keyword>
<sequence length="283" mass="31248">MATDEEYERAVEKGTVLLQLLLANDAEAGQMLDLPQQSAQSTFASVQDLIVHGYTGKRTTSCILSGREAIMRLSTALQALGLNPEMACDGGANFVVEHKHSEDRTFNSVNCPATHANLTQICNHTDGVLIAHSNHSATHVGVFQEPPITAFPPLSRWSDIAYLQWLTTSTFTPSQAPVPTSSPTPIKFIFRLSIQNAATFSILNTIMAKKRRLEYPMWPGVTFDIASEEGKAIMGTPNGAGTAWLLIQRKKDLGHQRIEKVTVFYAEDVADMWRFPSLLFWVV</sequence>
<dbReference type="AlphaFoldDB" id="A0A6A7A2D1"/>
<reference evidence="1" key="1">
    <citation type="journal article" date="2020" name="Stud. Mycol.">
        <title>101 Dothideomycetes genomes: a test case for predicting lifestyles and emergence of pathogens.</title>
        <authorList>
            <person name="Haridas S."/>
            <person name="Albert R."/>
            <person name="Binder M."/>
            <person name="Bloem J."/>
            <person name="Labutti K."/>
            <person name="Salamov A."/>
            <person name="Andreopoulos B."/>
            <person name="Baker S."/>
            <person name="Barry K."/>
            <person name="Bills G."/>
            <person name="Bluhm B."/>
            <person name="Cannon C."/>
            <person name="Castanera R."/>
            <person name="Culley D."/>
            <person name="Daum C."/>
            <person name="Ezra D."/>
            <person name="Gonzalez J."/>
            <person name="Henrissat B."/>
            <person name="Kuo A."/>
            <person name="Liang C."/>
            <person name="Lipzen A."/>
            <person name="Lutzoni F."/>
            <person name="Magnuson J."/>
            <person name="Mondo S."/>
            <person name="Nolan M."/>
            <person name="Ohm R."/>
            <person name="Pangilinan J."/>
            <person name="Park H.-J."/>
            <person name="Ramirez L."/>
            <person name="Alfaro M."/>
            <person name="Sun H."/>
            <person name="Tritt A."/>
            <person name="Yoshinaga Y."/>
            <person name="Zwiers L.-H."/>
            <person name="Turgeon B."/>
            <person name="Goodwin S."/>
            <person name="Spatafora J."/>
            <person name="Crous P."/>
            <person name="Grigoriev I."/>
        </authorList>
    </citation>
    <scope>NUCLEOTIDE SEQUENCE</scope>
    <source>
        <strain evidence="1">CBS 113818</strain>
    </source>
</reference>
<proteinExistence type="predicted"/>
<name>A0A6A7A2D1_9PLEO</name>
<dbReference type="OrthoDB" id="5337308at2759"/>
<dbReference type="Proteomes" id="UP000799424">
    <property type="component" value="Unassembled WGS sequence"/>
</dbReference>
<protein>
    <submittedName>
        <fullName evidence="1">Uncharacterized protein</fullName>
    </submittedName>
</protein>
<evidence type="ECO:0000313" key="1">
    <source>
        <dbReference type="EMBL" id="KAF2826954.1"/>
    </source>
</evidence>
<accession>A0A6A7A2D1</accession>
<evidence type="ECO:0000313" key="2">
    <source>
        <dbReference type="Proteomes" id="UP000799424"/>
    </source>
</evidence>